<evidence type="ECO:0000313" key="12">
    <source>
        <dbReference type="Proteomes" id="UP000288361"/>
    </source>
</evidence>
<name>A0A432YR89_9GAMM</name>
<gene>
    <name evidence="9 11" type="primary">secF</name>
    <name evidence="11" type="ORF">CWI73_08660</name>
</gene>
<dbReference type="InterPro" id="IPR022645">
    <property type="entry name" value="SecD/SecF_bac"/>
</dbReference>
<dbReference type="EMBL" id="PIQA01000006">
    <property type="protein sequence ID" value="RUO64221.1"/>
    <property type="molecule type" value="Genomic_DNA"/>
</dbReference>
<proteinExistence type="inferred from homology"/>
<keyword evidence="3 9" id="KW-1003">Cell membrane</keyword>
<comment type="subunit">
    <text evidence="9">Forms a complex with SecD. Part of the essential Sec protein translocation apparatus which comprises SecA, SecYEG and auxiliary proteins SecDF-YajC and YidC.</text>
</comment>
<keyword evidence="4 9" id="KW-0812">Transmembrane</keyword>
<sequence>MINSEERLPFMRFRGVTGIISALLVIASIVSLSVNKLNFGLDFTGGTLLEIGFQEPADLNRVRSSLESEGFGDAVVQNYGTQEDILIRLEPRTDVKAEELGSNILEALRAEFDKTVEMRRIEFVGPNVGDEFIEQGGLAMLTALICILLYIAMRFEWRLAVGAVAALAHDVILTLGLFSFLQLEFDLTVLAALLAVIGYSINDTVVVCDRIRETFRKFAKLTPVQTVNRALTDTLSRTLVTSITTILVLLTLFFLGGPLIHGFATALLFGVVIGTYSSIYIASTVALAFGVSREDLMPPEVEKEGADQDPLQ</sequence>
<evidence type="ECO:0000256" key="7">
    <source>
        <dbReference type="ARBA" id="ARBA00023010"/>
    </source>
</evidence>
<dbReference type="GO" id="GO:0015450">
    <property type="term" value="F:protein-transporting ATPase activity"/>
    <property type="evidence" value="ECO:0007669"/>
    <property type="project" value="InterPro"/>
</dbReference>
<keyword evidence="6 9" id="KW-1133">Transmembrane helix</keyword>
<dbReference type="GO" id="GO:0005886">
    <property type="term" value="C:plasma membrane"/>
    <property type="evidence" value="ECO:0007669"/>
    <property type="project" value="UniProtKB-SubCell"/>
</dbReference>
<dbReference type="Gene3D" id="1.20.1640.10">
    <property type="entry name" value="Multidrug efflux transporter AcrB transmembrane domain"/>
    <property type="match status" value="1"/>
</dbReference>
<dbReference type="Pfam" id="PF07549">
    <property type="entry name" value="Sec_GG"/>
    <property type="match status" value="1"/>
</dbReference>
<dbReference type="InterPro" id="IPR022813">
    <property type="entry name" value="SecD/SecF_arch_bac"/>
</dbReference>
<evidence type="ECO:0000256" key="5">
    <source>
        <dbReference type="ARBA" id="ARBA00022927"/>
    </source>
</evidence>
<dbReference type="Proteomes" id="UP000288361">
    <property type="component" value="Unassembled WGS sequence"/>
</dbReference>
<feature type="transmembrane region" description="Helical" evidence="9">
    <location>
        <begin position="239"/>
        <end position="260"/>
    </location>
</feature>
<dbReference type="InterPro" id="IPR055344">
    <property type="entry name" value="SecD_SecF_C_bact"/>
</dbReference>
<feature type="transmembrane region" description="Helical" evidence="9">
    <location>
        <begin position="266"/>
        <end position="289"/>
    </location>
</feature>
<evidence type="ECO:0000256" key="2">
    <source>
        <dbReference type="ARBA" id="ARBA00022448"/>
    </source>
</evidence>
<keyword evidence="5 9" id="KW-0653">Protein transport</keyword>
<keyword evidence="8 9" id="KW-0472">Membrane</keyword>
<feature type="transmembrane region" description="Helical" evidence="9">
    <location>
        <begin position="132"/>
        <end position="152"/>
    </location>
</feature>
<feature type="domain" description="Protein export membrane protein SecD/SecF C-terminal" evidence="10">
    <location>
        <begin position="107"/>
        <end position="289"/>
    </location>
</feature>
<dbReference type="SUPFAM" id="SSF82866">
    <property type="entry name" value="Multidrug efflux transporter AcrB transmembrane domain"/>
    <property type="match status" value="1"/>
</dbReference>
<dbReference type="Pfam" id="PF02355">
    <property type="entry name" value="SecD_SecF_C"/>
    <property type="match status" value="1"/>
</dbReference>
<feature type="transmembrane region" description="Helical" evidence="9">
    <location>
        <begin position="187"/>
        <end position="208"/>
    </location>
</feature>
<keyword evidence="2 9" id="KW-0813">Transport</keyword>
<keyword evidence="7 9" id="KW-0811">Translocation</keyword>
<dbReference type="InterPro" id="IPR048634">
    <property type="entry name" value="SecD_SecF_C"/>
</dbReference>
<evidence type="ECO:0000256" key="8">
    <source>
        <dbReference type="ARBA" id="ARBA00023136"/>
    </source>
</evidence>
<dbReference type="NCBIfam" id="TIGR00916">
    <property type="entry name" value="2A0604s01"/>
    <property type="match status" value="1"/>
</dbReference>
<accession>A0A432YR89</accession>
<evidence type="ECO:0000256" key="9">
    <source>
        <dbReference type="HAMAP-Rule" id="MF_01464"/>
    </source>
</evidence>
<dbReference type="GO" id="GO:0043952">
    <property type="term" value="P:protein transport by the Sec complex"/>
    <property type="evidence" value="ECO:0007669"/>
    <property type="project" value="UniProtKB-UniRule"/>
</dbReference>
<evidence type="ECO:0000256" key="6">
    <source>
        <dbReference type="ARBA" id="ARBA00022989"/>
    </source>
</evidence>
<dbReference type="PANTHER" id="PTHR30081">
    <property type="entry name" value="PROTEIN-EXPORT MEMBRANE PROTEIN SEC"/>
    <property type="match status" value="1"/>
</dbReference>
<comment type="function">
    <text evidence="9">Part of the Sec protein translocase complex. Interacts with the SecYEG preprotein conducting channel. SecDF uses the proton motive force (PMF) to complete protein translocation after the ATP-dependent function of SecA.</text>
</comment>
<dbReference type="InterPro" id="IPR005665">
    <property type="entry name" value="SecF_bac"/>
</dbReference>
<protein>
    <recommendedName>
        <fullName evidence="9">Protein-export membrane protein SecF</fullName>
    </recommendedName>
</protein>
<dbReference type="RefSeq" id="WP_126752406.1">
    <property type="nucleotide sequence ID" value="NZ_JBHUMT010000015.1"/>
</dbReference>
<feature type="transmembrane region" description="Helical" evidence="9">
    <location>
        <begin position="159"/>
        <end position="181"/>
    </location>
</feature>
<evidence type="ECO:0000313" key="11">
    <source>
        <dbReference type="EMBL" id="RUO64221.1"/>
    </source>
</evidence>
<evidence type="ECO:0000256" key="4">
    <source>
        <dbReference type="ARBA" id="ARBA00022692"/>
    </source>
</evidence>
<organism evidence="11 12">
    <name type="scientific">Idiomarina piscisalsi</name>
    <dbReference type="NCBI Taxonomy" id="1096243"/>
    <lineage>
        <taxon>Bacteria</taxon>
        <taxon>Pseudomonadati</taxon>
        <taxon>Pseudomonadota</taxon>
        <taxon>Gammaproteobacteria</taxon>
        <taxon>Alteromonadales</taxon>
        <taxon>Idiomarinaceae</taxon>
        <taxon>Idiomarina</taxon>
    </lineage>
</organism>
<dbReference type="HAMAP" id="MF_01464_B">
    <property type="entry name" value="SecF_B"/>
    <property type="match status" value="1"/>
</dbReference>
<dbReference type="PRINTS" id="PR01755">
    <property type="entry name" value="SECFTRNLCASE"/>
</dbReference>
<dbReference type="GO" id="GO:0065002">
    <property type="term" value="P:intracellular protein transmembrane transport"/>
    <property type="evidence" value="ECO:0007669"/>
    <property type="project" value="UniProtKB-UniRule"/>
</dbReference>
<dbReference type="NCBIfam" id="TIGR00966">
    <property type="entry name" value="transloc_SecF"/>
    <property type="match status" value="1"/>
</dbReference>
<evidence type="ECO:0000256" key="1">
    <source>
        <dbReference type="ARBA" id="ARBA00004651"/>
    </source>
</evidence>
<evidence type="ECO:0000259" key="10">
    <source>
        <dbReference type="Pfam" id="PF02355"/>
    </source>
</evidence>
<comment type="similarity">
    <text evidence="9">Belongs to the SecD/SecF family. SecF subfamily.</text>
</comment>
<comment type="caution">
    <text evidence="11">The sequence shown here is derived from an EMBL/GenBank/DDBJ whole genome shotgun (WGS) entry which is preliminary data.</text>
</comment>
<comment type="subcellular location">
    <subcellularLocation>
        <location evidence="1 9">Cell membrane</location>
        <topology evidence="1 9">Multi-pass membrane protein</topology>
    </subcellularLocation>
</comment>
<dbReference type="PANTHER" id="PTHR30081:SF8">
    <property type="entry name" value="PROTEIN TRANSLOCASE SUBUNIT SECF"/>
    <property type="match status" value="1"/>
</dbReference>
<dbReference type="AlphaFoldDB" id="A0A432YR89"/>
<reference evidence="11 12" key="1">
    <citation type="journal article" date="2011" name="Front. Microbiol.">
        <title>Genomic signatures of strain selection and enhancement in Bacillus atrophaeus var. globigii, a historical biowarfare simulant.</title>
        <authorList>
            <person name="Gibbons H.S."/>
            <person name="Broomall S.M."/>
            <person name="McNew L.A."/>
            <person name="Daligault H."/>
            <person name="Chapman C."/>
            <person name="Bruce D."/>
            <person name="Karavis M."/>
            <person name="Krepps M."/>
            <person name="McGregor P.A."/>
            <person name="Hong C."/>
            <person name="Park K.H."/>
            <person name="Akmal A."/>
            <person name="Feldman A."/>
            <person name="Lin J.S."/>
            <person name="Chang W.E."/>
            <person name="Higgs B.W."/>
            <person name="Demirev P."/>
            <person name="Lindquist J."/>
            <person name="Liem A."/>
            <person name="Fochler E."/>
            <person name="Read T.D."/>
            <person name="Tapia R."/>
            <person name="Johnson S."/>
            <person name="Bishop-Lilly K.A."/>
            <person name="Detter C."/>
            <person name="Han C."/>
            <person name="Sozhamannan S."/>
            <person name="Rosenzweig C.N."/>
            <person name="Skowronski E.W."/>
        </authorList>
    </citation>
    <scope>NUCLEOTIDE SEQUENCE [LARGE SCALE GENOMIC DNA]</scope>
    <source>
        <strain evidence="11 12">TPS4-2</strain>
    </source>
</reference>
<feature type="transmembrane region" description="Helical" evidence="9">
    <location>
        <begin position="12"/>
        <end position="34"/>
    </location>
</feature>
<dbReference type="GO" id="GO:0006605">
    <property type="term" value="P:protein targeting"/>
    <property type="evidence" value="ECO:0007669"/>
    <property type="project" value="UniProtKB-UniRule"/>
</dbReference>
<dbReference type="InterPro" id="IPR022646">
    <property type="entry name" value="SecD/SecF_CS"/>
</dbReference>
<evidence type="ECO:0000256" key="3">
    <source>
        <dbReference type="ARBA" id="ARBA00022475"/>
    </source>
</evidence>